<dbReference type="VEuPathDB" id="AmoebaDB:NAEGRDRAFT_63229"/>
<evidence type="ECO:0000313" key="2">
    <source>
        <dbReference type="Proteomes" id="UP000006671"/>
    </source>
</evidence>
<accession>D2V351</accession>
<dbReference type="EMBL" id="GG738850">
    <property type="protein sequence ID" value="EFC48715.1"/>
    <property type="molecule type" value="Genomic_DNA"/>
</dbReference>
<keyword evidence="2" id="KW-1185">Reference proteome</keyword>
<dbReference type="AlphaFoldDB" id="D2V351"/>
<dbReference type="InParanoid" id="D2V351"/>
<evidence type="ECO:0000313" key="1">
    <source>
        <dbReference type="EMBL" id="EFC48715.1"/>
    </source>
</evidence>
<dbReference type="GeneID" id="8861559"/>
<dbReference type="RefSeq" id="XP_002681459.1">
    <property type="nucleotide sequence ID" value="XM_002681413.1"/>
</dbReference>
<gene>
    <name evidence="1" type="ORF">NAEGRDRAFT_63229</name>
</gene>
<dbReference type="Proteomes" id="UP000006671">
    <property type="component" value="Unassembled WGS sequence"/>
</dbReference>
<sequence>MRKRIDSVSINPNGEPINASRYYFRLGSNDYEYHVMRGHCSCRILKEKIDWDLVCYPLDSKNSFGKKHGEFEATHIFTKTYSQWTTKPTQPEQYCFPLSIELTLPQVNLSQNVYIPSTIVDSTMFRLPPICPVYTSCK</sequence>
<proteinExistence type="predicted"/>
<reference evidence="1 2" key="1">
    <citation type="journal article" date="2010" name="Cell">
        <title>The genome of Naegleria gruberi illuminates early eukaryotic versatility.</title>
        <authorList>
            <person name="Fritz-Laylin L.K."/>
            <person name="Prochnik S.E."/>
            <person name="Ginger M.L."/>
            <person name="Dacks J.B."/>
            <person name="Carpenter M.L."/>
            <person name="Field M.C."/>
            <person name="Kuo A."/>
            <person name="Paredez A."/>
            <person name="Chapman J."/>
            <person name="Pham J."/>
            <person name="Shu S."/>
            <person name="Neupane R."/>
            <person name="Cipriano M."/>
            <person name="Mancuso J."/>
            <person name="Tu H."/>
            <person name="Salamov A."/>
            <person name="Lindquist E."/>
            <person name="Shapiro H."/>
            <person name="Lucas S."/>
            <person name="Grigoriev I.V."/>
            <person name="Cande W.Z."/>
            <person name="Fulton C."/>
            <person name="Rokhsar D.S."/>
            <person name="Dawson S.C."/>
        </authorList>
    </citation>
    <scope>NUCLEOTIDE SEQUENCE [LARGE SCALE GENOMIC DNA]</scope>
    <source>
        <strain evidence="1 2">NEG-M</strain>
    </source>
</reference>
<name>D2V351_NAEGR</name>
<dbReference type="KEGG" id="ngr:NAEGRDRAFT_63229"/>
<organism evidence="2">
    <name type="scientific">Naegleria gruberi</name>
    <name type="common">Amoeba</name>
    <dbReference type="NCBI Taxonomy" id="5762"/>
    <lineage>
        <taxon>Eukaryota</taxon>
        <taxon>Discoba</taxon>
        <taxon>Heterolobosea</taxon>
        <taxon>Tetramitia</taxon>
        <taxon>Eutetramitia</taxon>
        <taxon>Vahlkampfiidae</taxon>
        <taxon>Naegleria</taxon>
    </lineage>
</organism>
<protein>
    <submittedName>
        <fullName evidence="1">Predicted protein</fullName>
    </submittedName>
</protein>